<evidence type="ECO:0000259" key="1">
    <source>
        <dbReference type="SMART" id="SM00690"/>
    </source>
</evidence>
<organism evidence="2 3">
    <name type="scientific">Orchesella cincta</name>
    <name type="common">Springtail</name>
    <name type="synonym">Podura cincta</name>
    <dbReference type="NCBI Taxonomy" id="48709"/>
    <lineage>
        <taxon>Eukaryota</taxon>
        <taxon>Metazoa</taxon>
        <taxon>Ecdysozoa</taxon>
        <taxon>Arthropoda</taxon>
        <taxon>Hexapoda</taxon>
        <taxon>Collembola</taxon>
        <taxon>Entomobryomorpha</taxon>
        <taxon>Entomobryoidea</taxon>
        <taxon>Orchesellidae</taxon>
        <taxon>Orchesellinae</taxon>
        <taxon>Orchesella</taxon>
    </lineage>
</organism>
<dbReference type="PANTHER" id="PTHR31927:SF2">
    <property type="entry name" value="FI07246P-RELATED"/>
    <property type="match status" value="1"/>
</dbReference>
<dbReference type="SMART" id="SM00690">
    <property type="entry name" value="DM5"/>
    <property type="match status" value="1"/>
</dbReference>
<dbReference type="EMBL" id="LJIJ01000079">
    <property type="protein sequence ID" value="ODN03275.1"/>
    <property type="molecule type" value="Genomic_DNA"/>
</dbReference>
<dbReference type="AlphaFoldDB" id="A0A1D2NDV0"/>
<feature type="domain" description="DUF243" evidence="1">
    <location>
        <begin position="45"/>
        <end position="144"/>
    </location>
</feature>
<dbReference type="Pfam" id="PF03103">
    <property type="entry name" value="DUF243"/>
    <property type="match status" value="1"/>
</dbReference>
<dbReference type="PANTHER" id="PTHR31927">
    <property type="entry name" value="FI07246P-RELATED-RELATED"/>
    <property type="match status" value="1"/>
</dbReference>
<dbReference type="GO" id="GO:0062129">
    <property type="term" value="C:chitin-based extracellular matrix"/>
    <property type="evidence" value="ECO:0007669"/>
    <property type="project" value="TreeGrafter"/>
</dbReference>
<name>A0A1D2NDV0_ORCCI</name>
<reference evidence="2 3" key="1">
    <citation type="journal article" date="2016" name="Genome Biol. Evol.">
        <title>Gene Family Evolution Reflects Adaptation to Soil Environmental Stressors in the Genome of the Collembolan Orchesella cincta.</title>
        <authorList>
            <person name="Faddeeva-Vakhrusheva A."/>
            <person name="Derks M.F."/>
            <person name="Anvar S.Y."/>
            <person name="Agamennone V."/>
            <person name="Suring W."/>
            <person name="Smit S."/>
            <person name="van Straalen N.M."/>
            <person name="Roelofs D."/>
        </authorList>
    </citation>
    <scope>NUCLEOTIDE SEQUENCE [LARGE SCALE GENOMIC DNA]</scope>
    <source>
        <tissue evidence="2">Mixed pool</tissue>
    </source>
</reference>
<dbReference type="GO" id="GO:0040003">
    <property type="term" value="P:chitin-based cuticle development"/>
    <property type="evidence" value="ECO:0007669"/>
    <property type="project" value="TreeGrafter"/>
</dbReference>
<proteinExistence type="predicted"/>
<gene>
    <name evidence="2" type="ORF">Ocin01_03383</name>
</gene>
<sequence>MKVEGSSIHSVLPIASSILNLGKTSYSSHNEVNTINGGPTTTRIAGIKKYVTIHTPPSRFDEPQQPKVIRVGGEPEKHVNIVFVKLQSPTSSKKTEVILPEPPQHKNIVYILLQKQEPLDNIRIVRPPAKRENPEIYFIRYRSPNSNELPASNVIENAKQPASIIGATFTEAPIYSSFSTAYGLPMKNYRN</sequence>
<comment type="caution">
    <text evidence="2">The sequence shown here is derived from an EMBL/GenBank/DDBJ whole genome shotgun (WGS) entry which is preliminary data.</text>
</comment>
<evidence type="ECO:0000313" key="2">
    <source>
        <dbReference type="EMBL" id="ODN03275.1"/>
    </source>
</evidence>
<protein>
    <recommendedName>
        <fullName evidence="1">DUF243 domain-containing protein</fullName>
    </recommendedName>
</protein>
<dbReference type="GO" id="GO:0008010">
    <property type="term" value="F:structural constituent of chitin-based larval cuticle"/>
    <property type="evidence" value="ECO:0007669"/>
    <property type="project" value="TreeGrafter"/>
</dbReference>
<evidence type="ECO:0000313" key="3">
    <source>
        <dbReference type="Proteomes" id="UP000094527"/>
    </source>
</evidence>
<dbReference type="Proteomes" id="UP000094527">
    <property type="component" value="Unassembled WGS sequence"/>
</dbReference>
<dbReference type="InterPro" id="IPR004145">
    <property type="entry name" value="DUF243"/>
</dbReference>
<keyword evidence="3" id="KW-1185">Reference proteome</keyword>
<accession>A0A1D2NDV0</accession>
<dbReference type="OrthoDB" id="8030796at2759"/>